<dbReference type="InterPro" id="IPR008197">
    <property type="entry name" value="WAP_dom"/>
</dbReference>
<dbReference type="SMART" id="SM00217">
    <property type="entry name" value="WAP"/>
    <property type="match status" value="2"/>
</dbReference>
<dbReference type="PRINTS" id="PR00003">
    <property type="entry name" value="4DISULPHCORE"/>
</dbReference>
<evidence type="ECO:0000313" key="3">
    <source>
        <dbReference type="Proteomes" id="UP000694521"/>
    </source>
</evidence>
<dbReference type="PROSITE" id="PS51390">
    <property type="entry name" value="WAP"/>
    <property type="match status" value="1"/>
</dbReference>
<reference evidence="2" key="1">
    <citation type="submission" date="2025-08" db="UniProtKB">
        <authorList>
            <consortium name="Ensembl"/>
        </authorList>
    </citation>
    <scope>IDENTIFICATION</scope>
</reference>
<name>A0A8B9ENI4_ANSCY</name>
<dbReference type="PANTHER" id="PTHR19441">
    <property type="entry name" value="WHEY ACDIC PROTEIN WAP"/>
    <property type="match status" value="1"/>
</dbReference>
<protein>
    <recommendedName>
        <fullName evidence="1">WAP domain-containing protein</fullName>
    </recommendedName>
</protein>
<dbReference type="Pfam" id="PF00095">
    <property type="entry name" value="WAP"/>
    <property type="match status" value="2"/>
</dbReference>
<dbReference type="GO" id="GO:0005615">
    <property type="term" value="C:extracellular space"/>
    <property type="evidence" value="ECO:0007669"/>
    <property type="project" value="TreeGrafter"/>
</dbReference>
<accession>A0A8B9ENI4</accession>
<reference evidence="2" key="2">
    <citation type="submission" date="2025-09" db="UniProtKB">
        <authorList>
            <consortium name="Ensembl"/>
        </authorList>
    </citation>
    <scope>IDENTIFICATION</scope>
</reference>
<dbReference type="InterPro" id="IPR036645">
    <property type="entry name" value="Elafin-like_sf"/>
</dbReference>
<dbReference type="InterPro" id="IPR050514">
    <property type="entry name" value="WAP_four-disulfide_core"/>
</dbReference>
<evidence type="ECO:0000313" key="2">
    <source>
        <dbReference type="Ensembl" id="ENSACDP00005023134.1"/>
    </source>
</evidence>
<dbReference type="CDD" id="cd00199">
    <property type="entry name" value="WAP"/>
    <property type="match status" value="1"/>
</dbReference>
<dbReference type="Proteomes" id="UP000694521">
    <property type="component" value="Unplaced"/>
</dbReference>
<sequence length="187" mass="18938">RMLGTDPDPGAALCRQSCADDSGCGAGEKCCTVGCHRRCAAPRSPAHPGVCPRLPAGPLRAPCPNACSDDRGCPQDQKCCFTGCGLGCVTPLGNGSGDFPPPGEVDWSLSQAEETHRGDKGGGLLVGWGSPAPLCSVGGSQPLPAGGCPVGRRGGREGVHTAVGVLRDVHHCHLEGPHCMGPMQSLP</sequence>
<dbReference type="SUPFAM" id="SSF57256">
    <property type="entry name" value="Elafin-like"/>
    <property type="match status" value="2"/>
</dbReference>
<organism evidence="2 3">
    <name type="scientific">Anser cygnoides</name>
    <name type="common">Swan goose</name>
    <dbReference type="NCBI Taxonomy" id="8845"/>
    <lineage>
        <taxon>Eukaryota</taxon>
        <taxon>Metazoa</taxon>
        <taxon>Chordata</taxon>
        <taxon>Craniata</taxon>
        <taxon>Vertebrata</taxon>
        <taxon>Euteleostomi</taxon>
        <taxon>Archelosauria</taxon>
        <taxon>Archosauria</taxon>
        <taxon>Dinosauria</taxon>
        <taxon>Saurischia</taxon>
        <taxon>Theropoda</taxon>
        <taxon>Coelurosauria</taxon>
        <taxon>Aves</taxon>
        <taxon>Neognathae</taxon>
        <taxon>Galloanserae</taxon>
        <taxon>Anseriformes</taxon>
        <taxon>Anatidae</taxon>
        <taxon>Anserinae</taxon>
        <taxon>Anser</taxon>
    </lineage>
</organism>
<keyword evidence="3" id="KW-1185">Reference proteome</keyword>
<evidence type="ECO:0000259" key="1">
    <source>
        <dbReference type="PROSITE" id="PS51390"/>
    </source>
</evidence>
<dbReference type="Gene3D" id="4.10.75.10">
    <property type="entry name" value="Elafin-like"/>
    <property type="match status" value="2"/>
</dbReference>
<proteinExistence type="predicted"/>
<dbReference type="GO" id="GO:0004867">
    <property type="term" value="F:serine-type endopeptidase inhibitor activity"/>
    <property type="evidence" value="ECO:0007669"/>
    <property type="project" value="TreeGrafter"/>
</dbReference>
<feature type="domain" description="WAP" evidence="1">
    <location>
        <begin position="44"/>
        <end position="92"/>
    </location>
</feature>
<dbReference type="Ensembl" id="ENSACDT00005027678.1">
    <property type="protein sequence ID" value="ENSACDP00005023134.1"/>
    <property type="gene ID" value="ENSACDG00005016783.1"/>
</dbReference>
<dbReference type="PANTHER" id="PTHR19441:SF95">
    <property type="entry name" value="PERLWAPIN ISOFORM X1"/>
    <property type="match status" value="1"/>
</dbReference>
<dbReference type="AlphaFoldDB" id="A0A8B9ENI4"/>